<sequence length="134" mass="16937">MYNCYWNMHNYDMMDYEDDNDLEMMYPEISNRVRPMVVMHCNLLEKKYGPMCRPSHKELDEICEDMYEKIKDRLDRDDDDHHDHDHHEHDDDCYRQRRRYGRRRALNDLFRVLLLGELIGRRRRRRRRRPHYGY</sequence>
<organism evidence="2 3">
    <name type="scientific">Clostridium malenominatum</name>
    <dbReference type="NCBI Taxonomy" id="1539"/>
    <lineage>
        <taxon>Bacteria</taxon>
        <taxon>Bacillati</taxon>
        <taxon>Bacillota</taxon>
        <taxon>Clostridia</taxon>
        <taxon>Eubacteriales</taxon>
        <taxon>Clostridiaceae</taxon>
        <taxon>Clostridium</taxon>
    </lineage>
</organism>
<evidence type="ECO:0000313" key="2">
    <source>
        <dbReference type="EMBL" id="GAA0731231.1"/>
    </source>
</evidence>
<name>A0ABN1J7N9_9CLOT</name>
<feature type="region of interest" description="Disordered" evidence="1">
    <location>
        <begin position="75"/>
        <end position="94"/>
    </location>
</feature>
<accession>A0ABN1J7N9</accession>
<dbReference type="Proteomes" id="UP001500339">
    <property type="component" value="Unassembled WGS sequence"/>
</dbReference>
<dbReference type="RefSeq" id="WP_343771586.1">
    <property type="nucleotide sequence ID" value="NZ_BAAACF010000014.1"/>
</dbReference>
<gene>
    <name evidence="2" type="ORF">GCM10008905_33310</name>
</gene>
<protein>
    <submittedName>
        <fullName evidence="2">Uncharacterized protein</fullName>
    </submittedName>
</protein>
<dbReference type="EMBL" id="BAAACF010000014">
    <property type="protein sequence ID" value="GAA0731231.1"/>
    <property type="molecule type" value="Genomic_DNA"/>
</dbReference>
<reference evidence="2 3" key="1">
    <citation type="journal article" date="2019" name="Int. J. Syst. Evol. Microbiol.">
        <title>The Global Catalogue of Microorganisms (GCM) 10K type strain sequencing project: providing services to taxonomists for standard genome sequencing and annotation.</title>
        <authorList>
            <consortium name="The Broad Institute Genomics Platform"/>
            <consortium name="The Broad Institute Genome Sequencing Center for Infectious Disease"/>
            <person name="Wu L."/>
            <person name="Ma J."/>
        </authorList>
    </citation>
    <scope>NUCLEOTIDE SEQUENCE [LARGE SCALE GENOMIC DNA]</scope>
    <source>
        <strain evidence="2 3">JCM 1405</strain>
    </source>
</reference>
<evidence type="ECO:0000256" key="1">
    <source>
        <dbReference type="SAM" id="MobiDB-lite"/>
    </source>
</evidence>
<keyword evidence="3" id="KW-1185">Reference proteome</keyword>
<proteinExistence type="predicted"/>
<comment type="caution">
    <text evidence="2">The sequence shown here is derived from an EMBL/GenBank/DDBJ whole genome shotgun (WGS) entry which is preliminary data.</text>
</comment>
<evidence type="ECO:0000313" key="3">
    <source>
        <dbReference type="Proteomes" id="UP001500339"/>
    </source>
</evidence>